<dbReference type="Proteomes" id="UP000799439">
    <property type="component" value="Unassembled WGS sequence"/>
</dbReference>
<evidence type="ECO:0000313" key="2">
    <source>
        <dbReference type="EMBL" id="KAF2148738.1"/>
    </source>
</evidence>
<sequence>MTGVGAIVQRPRYSSKRIEPLPSRTGTSKLCSEAGYHVSRNPCGDDRCSTSFPIAARTAKTTHVLSTLQAPLVLQKFRGAGGLPMKDEMLMMMMMLVTTLESQWPTRNSYAAPLRMAHFGHAIKIMDERSTRTCTSSTTSPPSRSRLHAPNPLVSLRNPRVTRAPFIRLECIAYASNLPVYSTVQCTAAARCRADSLAAA</sequence>
<evidence type="ECO:0000256" key="1">
    <source>
        <dbReference type="SAM" id="MobiDB-lite"/>
    </source>
</evidence>
<protein>
    <submittedName>
        <fullName evidence="2">Uncharacterized protein</fullName>
    </submittedName>
</protein>
<comment type="caution">
    <text evidence="2">The sequence shown here is derived from an EMBL/GenBank/DDBJ whole genome shotgun (WGS) entry which is preliminary data.</text>
</comment>
<organism evidence="2 3">
    <name type="scientific">Myriangium duriaei CBS 260.36</name>
    <dbReference type="NCBI Taxonomy" id="1168546"/>
    <lineage>
        <taxon>Eukaryota</taxon>
        <taxon>Fungi</taxon>
        <taxon>Dikarya</taxon>
        <taxon>Ascomycota</taxon>
        <taxon>Pezizomycotina</taxon>
        <taxon>Dothideomycetes</taxon>
        <taxon>Dothideomycetidae</taxon>
        <taxon>Myriangiales</taxon>
        <taxon>Myriangiaceae</taxon>
        <taxon>Myriangium</taxon>
    </lineage>
</organism>
<gene>
    <name evidence="2" type="ORF">K461DRAFT_52150</name>
</gene>
<evidence type="ECO:0000313" key="3">
    <source>
        <dbReference type="Proteomes" id="UP000799439"/>
    </source>
</evidence>
<reference evidence="2" key="1">
    <citation type="journal article" date="2020" name="Stud. Mycol.">
        <title>101 Dothideomycetes genomes: a test case for predicting lifestyles and emergence of pathogens.</title>
        <authorList>
            <person name="Haridas S."/>
            <person name="Albert R."/>
            <person name="Binder M."/>
            <person name="Bloem J."/>
            <person name="Labutti K."/>
            <person name="Salamov A."/>
            <person name="Andreopoulos B."/>
            <person name="Baker S."/>
            <person name="Barry K."/>
            <person name="Bills G."/>
            <person name="Bluhm B."/>
            <person name="Cannon C."/>
            <person name="Castanera R."/>
            <person name="Culley D."/>
            <person name="Daum C."/>
            <person name="Ezra D."/>
            <person name="Gonzalez J."/>
            <person name="Henrissat B."/>
            <person name="Kuo A."/>
            <person name="Liang C."/>
            <person name="Lipzen A."/>
            <person name="Lutzoni F."/>
            <person name="Magnuson J."/>
            <person name="Mondo S."/>
            <person name="Nolan M."/>
            <person name="Ohm R."/>
            <person name="Pangilinan J."/>
            <person name="Park H.-J."/>
            <person name="Ramirez L."/>
            <person name="Alfaro M."/>
            <person name="Sun H."/>
            <person name="Tritt A."/>
            <person name="Yoshinaga Y."/>
            <person name="Zwiers L.-H."/>
            <person name="Turgeon B."/>
            <person name="Goodwin S."/>
            <person name="Spatafora J."/>
            <person name="Crous P."/>
            <person name="Grigoriev I."/>
        </authorList>
    </citation>
    <scope>NUCLEOTIDE SEQUENCE</scope>
    <source>
        <strain evidence="2">CBS 260.36</strain>
    </source>
</reference>
<name>A0A9P4MD15_9PEZI</name>
<accession>A0A9P4MD15</accession>
<feature type="region of interest" description="Disordered" evidence="1">
    <location>
        <begin position="130"/>
        <end position="152"/>
    </location>
</feature>
<feature type="compositionally biased region" description="Low complexity" evidence="1">
    <location>
        <begin position="132"/>
        <end position="144"/>
    </location>
</feature>
<keyword evidence="3" id="KW-1185">Reference proteome</keyword>
<dbReference type="EMBL" id="ML996092">
    <property type="protein sequence ID" value="KAF2148738.1"/>
    <property type="molecule type" value="Genomic_DNA"/>
</dbReference>
<dbReference type="AlphaFoldDB" id="A0A9P4MD15"/>
<proteinExistence type="predicted"/>